<name>A0A645FNQ0_9ZZZZ</name>
<dbReference type="InterPro" id="IPR045865">
    <property type="entry name" value="ACT-like_dom_sf"/>
</dbReference>
<sequence>MKNKRGVLAQVAAAISEAASNIEHVSMEADPERLFTTLHFTIQIANRKHLAAVMRGIRHLPEVSRIAREKGGEA</sequence>
<dbReference type="EMBL" id="VSSQ01060379">
    <property type="protein sequence ID" value="MPN13823.1"/>
    <property type="molecule type" value="Genomic_DNA"/>
</dbReference>
<evidence type="ECO:0000259" key="1">
    <source>
        <dbReference type="PROSITE" id="PS51671"/>
    </source>
</evidence>
<gene>
    <name evidence="2" type="ORF">SDC9_161149</name>
</gene>
<dbReference type="CDD" id="cd04876">
    <property type="entry name" value="ACT_RelA-SpoT"/>
    <property type="match status" value="1"/>
</dbReference>
<comment type="caution">
    <text evidence="2">The sequence shown here is derived from an EMBL/GenBank/DDBJ whole genome shotgun (WGS) entry which is preliminary data.</text>
</comment>
<dbReference type="Gene3D" id="3.30.70.260">
    <property type="match status" value="1"/>
</dbReference>
<accession>A0A645FNQ0</accession>
<feature type="domain" description="ACT" evidence="1">
    <location>
        <begin position="1"/>
        <end position="71"/>
    </location>
</feature>
<dbReference type="PROSITE" id="PS51671">
    <property type="entry name" value="ACT"/>
    <property type="match status" value="1"/>
</dbReference>
<reference evidence="2" key="1">
    <citation type="submission" date="2019-08" db="EMBL/GenBank/DDBJ databases">
        <authorList>
            <person name="Kucharzyk K."/>
            <person name="Murdoch R.W."/>
            <person name="Higgins S."/>
            <person name="Loffler F."/>
        </authorList>
    </citation>
    <scope>NUCLEOTIDE SEQUENCE</scope>
</reference>
<dbReference type="AlphaFoldDB" id="A0A645FNQ0"/>
<protein>
    <recommendedName>
        <fullName evidence="1">ACT domain-containing protein</fullName>
    </recommendedName>
</protein>
<dbReference type="Pfam" id="PF13291">
    <property type="entry name" value="ACT_4"/>
    <property type="match status" value="1"/>
</dbReference>
<organism evidence="2">
    <name type="scientific">bioreactor metagenome</name>
    <dbReference type="NCBI Taxonomy" id="1076179"/>
    <lineage>
        <taxon>unclassified sequences</taxon>
        <taxon>metagenomes</taxon>
        <taxon>ecological metagenomes</taxon>
    </lineage>
</organism>
<dbReference type="InterPro" id="IPR002912">
    <property type="entry name" value="ACT_dom"/>
</dbReference>
<evidence type="ECO:0000313" key="2">
    <source>
        <dbReference type="EMBL" id="MPN13823.1"/>
    </source>
</evidence>
<dbReference type="SUPFAM" id="SSF55021">
    <property type="entry name" value="ACT-like"/>
    <property type="match status" value="1"/>
</dbReference>
<proteinExistence type="predicted"/>